<keyword evidence="3" id="KW-1185">Reference proteome</keyword>
<dbReference type="EMBL" id="JAFJYC010000004">
    <property type="protein sequence ID" value="MBT9433506.1"/>
    <property type="molecule type" value="Genomic_DNA"/>
</dbReference>
<feature type="transmembrane region" description="Helical" evidence="1">
    <location>
        <begin position="56"/>
        <end position="76"/>
    </location>
</feature>
<keyword evidence="1" id="KW-0472">Membrane</keyword>
<evidence type="ECO:0008006" key="4">
    <source>
        <dbReference type="Google" id="ProtNLM"/>
    </source>
</evidence>
<gene>
    <name evidence="2" type="ORF">JZM24_17965</name>
</gene>
<accession>A0ABS5YEZ6</accession>
<keyword evidence="1" id="KW-0812">Transmembrane</keyword>
<feature type="transmembrane region" description="Helical" evidence="1">
    <location>
        <begin position="27"/>
        <end position="49"/>
    </location>
</feature>
<evidence type="ECO:0000256" key="1">
    <source>
        <dbReference type="SAM" id="Phobius"/>
    </source>
</evidence>
<dbReference type="RefSeq" id="WP_215671460.1">
    <property type="nucleotide sequence ID" value="NZ_JAFJYC010000004.1"/>
</dbReference>
<reference evidence="2 3" key="1">
    <citation type="journal article" date="2021" name="Genome Biol. Evol.">
        <title>The evolution of interdependence in a four-way mealybug symbiosis.</title>
        <authorList>
            <person name="Garber A.I."/>
            <person name="Kupper M."/>
            <person name="Laetsch D.R."/>
            <person name="Weldon S.R."/>
            <person name="Ladinsky M.S."/>
            <person name="Bjorkman P.J."/>
            <person name="McCutcheon J.P."/>
        </authorList>
    </citation>
    <scope>NUCLEOTIDE SEQUENCE [LARGE SCALE GENOMIC DNA]</scope>
    <source>
        <strain evidence="2">SOD</strain>
    </source>
</reference>
<sequence length="161" mass="18709">MAQRDEDLLRFYRSEIQWQSGLLSGRLNAFIASQSFLVIAYATSISSLVGKWNNPFTLLFPPFLGVLALVLIFQAWPGIRSAYAELKGWQECQDRLLFERQELGDYDLYLAERRAENATAYPGAAWKYFRQGVLFRRHAPWVFLCVWSYLTLLPWGLFLLS</sequence>
<evidence type="ECO:0000313" key="2">
    <source>
        <dbReference type="EMBL" id="MBT9433506.1"/>
    </source>
</evidence>
<feature type="transmembrane region" description="Helical" evidence="1">
    <location>
        <begin position="141"/>
        <end position="160"/>
    </location>
</feature>
<dbReference type="Proteomes" id="UP000811282">
    <property type="component" value="Unassembled WGS sequence"/>
</dbReference>
<protein>
    <recommendedName>
        <fullName evidence="4">SMODS and SLOG-associating 2TM effector domain-containing protein</fullName>
    </recommendedName>
</protein>
<proteinExistence type="predicted"/>
<name>A0ABS5YEZ6_9GAMM</name>
<organism evidence="2 3">
    <name type="scientific">Candidatus Sodalis endolongispinus</name>
    <dbReference type="NCBI Taxonomy" id="2812662"/>
    <lineage>
        <taxon>Bacteria</taxon>
        <taxon>Pseudomonadati</taxon>
        <taxon>Pseudomonadota</taxon>
        <taxon>Gammaproteobacteria</taxon>
        <taxon>Enterobacterales</taxon>
        <taxon>Bruguierivoracaceae</taxon>
        <taxon>Sodalis</taxon>
    </lineage>
</organism>
<evidence type="ECO:0000313" key="3">
    <source>
        <dbReference type="Proteomes" id="UP000811282"/>
    </source>
</evidence>
<comment type="caution">
    <text evidence="2">The sequence shown here is derived from an EMBL/GenBank/DDBJ whole genome shotgun (WGS) entry which is preliminary data.</text>
</comment>
<keyword evidence="1" id="KW-1133">Transmembrane helix</keyword>